<gene>
    <name evidence="1" type="ORF">L9F63_025589</name>
</gene>
<proteinExistence type="predicted"/>
<evidence type="ECO:0000313" key="1">
    <source>
        <dbReference type="EMBL" id="KAJ9576515.1"/>
    </source>
</evidence>
<accession>A0AAD7Z9B6</accession>
<reference evidence="1" key="1">
    <citation type="journal article" date="2023" name="IScience">
        <title>Live-bearing cockroach genome reveals convergent evolutionary mechanisms linked to viviparity in insects and beyond.</title>
        <authorList>
            <person name="Fouks B."/>
            <person name="Harrison M.C."/>
            <person name="Mikhailova A.A."/>
            <person name="Marchal E."/>
            <person name="English S."/>
            <person name="Carruthers M."/>
            <person name="Jennings E.C."/>
            <person name="Chiamaka E.L."/>
            <person name="Frigard R.A."/>
            <person name="Pippel M."/>
            <person name="Attardo G.M."/>
            <person name="Benoit J.B."/>
            <person name="Bornberg-Bauer E."/>
            <person name="Tobe S.S."/>
        </authorList>
    </citation>
    <scope>NUCLEOTIDE SEQUENCE</scope>
    <source>
        <strain evidence="1">Stay&amp;Tobe</strain>
    </source>
</reference>
<organism evidence="1 2">
    <name type="scientific">Diploptera punctata</name>
    <name type="common">Pacific beetle cockroach</name>
    <dbReference type="NCBI Taxonomy" id="6984"/>
    <lineage>
        <taxon>Eukaryota</taxon>
        <taxon>Metazoa</taxon>
        <taxon>Ecdysozoa</taxon>
        <taxon>Arthropoda</taxon>
        <taxon>Hexapoda</taxon>
        <taxon>Insecta</taxon>
        <taxon>Pterygota</taxon>
        <taxon>Neoptera</taxon>
        <taxon>Polyneoptera</taxon>
        <taxon>Dictyoptera</taxon>
        <taxon>Blattodea</taxon>
        <taxon>Blaberoidea</taxon>
        <taxon>Blaberidae</taxon>
        <taxon>Diplopterinae</taxon>
        <taxon>Diploptera</taxon>
    </lineage>
</organism>
<feature type="non-terminal residue" evidence="1">
    <location>
        <position position="51"/>
    </location>
</feature>
<dbReference type="EMBL" id="JASPKZ010009766">
    <property type="protein sequence ID" value="KAJ9576515.1"/>
    <property type="molecule type" value="Genomic_DNA"/>
</dbReference>
<evidence type="ECO:0000313" key="2">
    <source>
        <dbReference type="Proteomes" id="UP001233999"/>
    </source>
</evidence>
<dbReference type="AlphaFoldDB" id="A0AAD7Z9B6"/>
<comment type="caution">
    <text evidence="1">The sequence shown here is derived from an EMBL/GenBank/DDBJ whole genome shotgun (WGS) entry which is preliminary data.</text>
</comment>
<protein>
    <submittedName>
        <fullName evidence="1">Uncharacterized protein</fullName>
    </submittedName>
</protein>
<name>A0AAD7Z9B6_DIPPU</name>
<sequence length="51" mass="5966">MKSPDECVQSGESNFREKEKNRCWIKSWDPDVTTRGSVLRASTAQYKLFRV</sequence>
<keyword evidence="2" id="KW-1185">Reference proteome</keyword>
<dbReference type="Proteomes" id="UP001233999">
    <property type="component" value="Unassembled WGS sequence"/>
</dbReference>
<reference evidence="1" key="2">
    <citation type="submission" date="2023-05" db="EMBL/GenBank/DDBJ databases">
        <authorList>
            <person name="Fouks B."/>
        </authorList>
    </citation>
    <scope>NUCLEOTIDE SEQUENCE</scope>
    <source>
        <strain evidence="1">Stay&amp;Tobe</strain>
        <tissue evidence="1">Testes</tissue>
    </source>
</reference>